<organism evidence="2 3">
    <name type="scientific">Streptococcus cristatus</name>
    <dbReference type="NCBI Taxonomy" id="45634"/>
    <lineage>
        <taxon>Bacteria</taxon>
        <taxon>Bacillati</taxon>
        <taxon>Bacillota</taxon>
        <taxon>Bacilli</taxon>
        <taxon>Lactobacillales</taxon>
        <taxon>Streptococcaceae</taxon>
        <taxon>Streptococcus</taxon>
    </lineage>
</organism>
<dbReference type="InterPro" id="IPR002611">
    <property type="entry name" value="IstB_ATP-bd"/>
</dbReference>
<comment type="caution">
    <text evidence="2">The sequence shown here is derived from an EMBL/GenBank/DDBJ whole genome shotgun (WGS) entry which is preliminary data.</text>
</comment>
<dbReference type="PANTHER" id="PTHR30050">
    <property type="entry name" value="CHROMOSOMAL REPLICATION INITIATOR PROTEIN DNAA"/>
    <property type="match status" value="1"/>
</dbReference>
<gene>
    <name evidence="2" type="ORF">FXF62_10340</name>
</gene>
<evidence type="ECO:0000259" key="1">
    <source>
        <dbReference type="Pfam" id="PF01695"/>
    </source>
</evidence>
<evidence type="ECO:0000313" key="2">
    <source>
        <dbReference type="EMBL" id="KAA0963222.1"/>
    </source>
</evidence>
<dbReference type="Pfam" id="PF01695">
    <property type="entry name" value="IstB_IS21"/>
    <property type="match status" value="1"/>
</dbReference>
<name>A0A5B0DBB9_STRCR</name>
<dbReference type="CDD" id="cd00009">
    <property type="entry name" value="AAA"/>
    <property type="match status" value="1"/>
</dbReference>
<evidence type="ECO:0000313" key="3">
    <source>
        <dbReference type="Proteomes" id="UP000323039"/>
    </source>
</evidence>
<dbReference type="GO" id="GO:0005524">
    <property type="term" value="F:ATP binding"/>
    <property type="evidence" value="ECO:0007669"/>
    <property type="project" value="InterPro"/>
</dbReference>
<accession>A0A5B0DBB9</accession>
<proteinExistence type="predicted"/>
<reference evidence="2 3" key="1">
    <citation type="submission" date="2019-08" db="EMBL/GenBank/DDBJ databases">
        <title>Genome sequence and analysis of Streptococcus cristatus strain S22 isolated from throat swab of children scarlet fever in Hangzhou, China.</title>
        <authorList>
            <person name="Huang Y."/>
            <person name="Xie L."/>
        </authorList>
    </citation>
    <scope>NUCLEOTIDE SEQUENCE [LARGE SCALE GENOMIC DNA]</scope>
    <source>
        <strain evidence="2 3">S22</strain>
    </source>
</reference>
<protein>
    <submittedName>
        <fullName evidence="2">DNA replication protein DnaC</fullName>
    </submittedName>
</protein>
<sequence length="253" mass="28962">MVVNPFAALLALQAENTSEICEKHNIPKIRIFRTGNIVCSACESEKIEAENQKLVDDFAAADKENKRQFYLNKFSLFDEMLANATLDNYDAPTNAEAQKLSAAEGFCSEWVDGKRNNIIFVGNPGTGKSHLAFGVIKRASEMTKEFAIFMNVADLFSILKKDFSQEFYILEQISKAKFLVLDDLGMENNTEWTYRVLYSILNNRSNTLVTTNMSADKIEERYGRPFLDRIMKGVDKEHVLKFEDLKSKRRVYF</sequence>
<dbReference type="SUPFAM" id="SSF52540">
    <property type="entry name" value="P-loop containing nucleoside triphosphate hydrolases"/>
    <property type="match status" value="1"/>
</dbReference>
<feature type="domain" description="IstB-like ATP-binding" evidence="1">
    <location>
        <begin position="66"/>
        <end position="226"/>
    </location>
</feature>
<dbReference type="GO" id="GO:0006260">
    <property type="term" value="P:DNA replication"/>
    <property type="evidence" value="ECO:0007669"/>
    <property type="project" value="TreeGrafter"/>
</dbReference>
<dbReference type="Proteomes" id="UP000323039">
    <property type="component" value="Unassembled WGS sequence"/>
</dbReference>
<dbReference type="AlphaFoldDB" id="A0A5B0DBB9"/>
<dbReference type="PANTHER" id="PTHR30050:SF4">
    <property type="entry name" value="ATP-BINDING PROTEIN RV3427C IN INSERTION SEQUENCE-RELATED"/>
    <property type="match status" value="1"/>
</dbReference>
<dbReference type="EMBL" id="VSJJ01000015">
    <property type="protein sequence ID" value="KAA0963222.1"/>
    <property type="molecule type" value="Genomic_DNA"/>
</dbReference>
<dbReference type="Gene3D" id="3.40.50.300">
    <property type="entry name" value="P-loop containing nucleotide triphosphate hydrolases"/>
    <property type="match status" value="1"/>
</dbReference>
<dbReference type="RefSeq" id="WP_149518667.1">
    <property type="nucleotide sequence ID" value="NZ_VSJJ01000015.1"/>
</dbReference>
<dbReference type="InterPro" id="IPR027417">
    <property type="entry name" value="P-loop_NTPase"/>
</dbReference>